<reference evidence="1" key="1">
    <citation type="submission" date="2022-10" db="EMBL/GenBank/DDBJ databases">
        <title>Complete Genome of Trichothecium roseum strain YXFP-22015, a Plant Pathogen Isolated from Citrus.</title>
        <authorList>
            <person name="Wang Y."/>
            <person name="Zhu L."/>
        </authorList>
    </citation>
    <scope>NUCLEOTIDE SEQUENCE</scope>
    <source>
        <strain evidence="1">YXFP-22015</strain>
    </source>
</reference>
<sequence>MPVPYSDNLYSENDTNDEDPALSPADGYFRAAQLNGGDEETENRVPIIPNVLVEDPTLTQNGGANYDSKVREAEEESRLNSREEETRRPSVSRHSSGSNHRHRRSVEEDHSFYAQPGPASPANHTVHSSLSAAPSETRPLLQQPRRLPLHSIEAPPAYSPSPTSPHGNHSSYHTFSPIYQPAPANMGWSREEQALLSREPESMGGPPPDPPSYWQRLKDEWSYGSSRRTLRAALGVLVVLSVIAAILGGTLQRNSSHGKNGNGNPGEGIQDPGKSPGPNDEFQWKPLPGCRNSPYKVFTITSPIEFDASKNLTVIEAIDQSEDPHNGRKPQVTGEVFIQPNTDENDRRGRITLEIYSNDEDLTPRLQWDRKGYFKTLTPKSFSWYHNDGGPCFQIRITIGVPSGAAMDRMTLGLTHLNIDVSKDTDLGTATSTLLSTVVGHISADSGSRGKQQEPYVFASREIYLETISGDIGGSWPLYDLLKVRTASGDVEIDVGPKLVDKNVPKAAVLDVESVSGDIKVREPLSKAGDKDIFPPRQYMAKIVSTAGDVGADVAMTSEAKLTTQSGNIKATLQPVLDNSFKGVSFSPVPPSIKTDSKSGDTFIEVLEPKWADIHKVDPGFSPSNPQIPSRPSRPGRDQSRGDDPWVIIHDEQLSQPLAAPALSFLDSKHSSISGDISLRYPASWEGTFRAKTMTGSQTFRGEGLVVEKSHKGIFRESGGFKGKGHSHVEMDAMSGDEKFIVGSD</sequence>
<evidence type="ECO:0000313" key="1">
    <source>
        <dbReference type="EMBL" id="KAI9901231.1"/>
    </source>
</evidence>
<protein>
    <submittedName>
        <fullName evidence="1">Uncharacterized protein</fullName>
    </submittedName>
</protein>
<accession>A0ACC0V4A6</accession>
<dbReference type="Proteomes" id="UP001163324">
    <property type="component" value="Chromosome 3"/>
</dbReference>
<evidence type="ECO:0000313" key="2">
    <source>
        <dbReference type="Proteomes" id="UP001163324"/>
    </source>
</evidence>
<comment type="caution">
    <text evidence="1">The sequence shown here is derived from an EMBL/GenBank/DDBJ whole genome shotgun (WGS) entry which is preliminary data.</text>
</comment>
<name>A0ACC0V4A6_9HYPO</name>
<keyword evidence="2" id="KW-1185">Reference proteome</keyword>
<organism evidence="1 2">
    <name type="scientific">Trichothecium roseum</name>
    <dbReference type="NCBI Taxonomy" id="47278"/>
    <lineage>
        <taxon>Eukaryota</taxon>
        <taxon>Fungi</taxon>
        <taxon>Dikarya</taxon>
        <taxon>Ascomycota</taxon>
        <taxon>Pezizomycotina</taxon>
        <taxon>Sordariomycetes</taxon>
        <taxon>Hypocreomycetidae</taxon>
        <taxon>Hypocreales</taxon>
        <taxon>Hypocreales incertae sedis</taxon>
        <taxon>Trichothecium</taxon>
    </lineage>
</organism>
<gene>
    <name evidence="1" type="ORF">N3K66_003048</name>
</gene>
<proteinExistence type="predicted"/>
<dbReference type="EMBL" id="CM047942">
    <property type="protein sequence ID" value="KAI9901231.1"/>
    <property type="molecule type" value="Genomic_DNA"/>
</dbReference>